<feature type="domain" description="HTH tetR-type" evidence="3">
    <location>
        <begin position="21"/>
        <end position="80"/>
    </location>
</feature>
<dbReference type="Gene3D" id="1.10.357.10">
    <property type="entry name" value="Tetracycline Repressor, domain 2"/>
    <property type="match status" value="1"/>
</dbReference>
<dbReference type="EMBL" id="JBHSMG010000001">
    <property type="protein sequence ID" value="MFC5500973.1"/>
    <property type="molecule type" value="Genomic_DNA"/>
</dbReference>
<dbReference type="PANTHER" id="PTHR30055">
    <property type="entry name" value="HTH-TYPE TRANSCRIPTIONAL REGULATOR RUTR"/>
    <property type="match status" value="1"/>
</dbReference>
<dbReference type="PROSITE" id="PS50977">
    <property type="entry name" value="HTH_TETR_2"/>
    <property type="match status" value="1"/>
</dbReference>
<dbReference type="SUPFAM" id="SSF46689">
    <property type="entry name" value="Homeodomain-like"/>
    <property type="match status" value="1"/>
</dbReference>
<dbReference type="InterPro" id="IPR050109">
    <property type="entry name" value="HTH-type_TetR-like_transc_reg"/>
</dbReference>
<comment type="caution">
    <text evidence="4">The sequence shown here is derived from an EMBL/GenBank/DDBJ whole genome shotgun (WGS) entry which is preliminary data.</text>
</comment>
<sequence>MTHLPADFLVVRTRAPRMTPEERRDAIIDAVIPLLRERGREVSTKQIAEAAGVAEGTLFRAFGDKESIFSAALVRYFDPQPFRDALRAIDPEEPTEDKLRQVFVLFRERFEGVIGFMSAMRMESGAPSQVVKRDEPPFEVLDQVFRPDELTVSPRMLGYYLRIIAFSTSLHPFNDIHRFSIDELVQFVAHGVLPPAAPATAPPGKKD</sequence>
<organism evidence="4 5">
    <name type="scientific">Lysinimonas soli</name>
    <dbReference type="NCBI Taxonomy" id="1074233"/>
    <lineage>
        <taxon>Bacteria</taxon>
        <taxon>Bacillati</taxon>
        <taxon>Actinomycetota</taxon>
        <taxon>Actinomycetes</taxon>
        <taxon>Micrococcales</taxon>
        <taxon>Microbacteriaceae</taxon>
        <taxon>Lysinimonas</taxon>
    </lineage>
</organism>
<evidence type="ECO:0000256" key="1">
    <source>
        <dbReference type="ARBA" id="ARBA00023125"/>
    </source>
</evidence>
<keyword evidence="1 2" id="KW-0238">DNA-binding</keyword>
<evidence type="ECO:0000313" key="5">
    <source>
        <dbReference type="Proteomes" id="UP001596039"/>
    </source>
</evidence>
<evidence type="ECO:0000259" key="3">
    <source>
        <dbReference type="PROSITE" id="PS50977"/>
    </source>
</evidence>
<feature type="DNA-binding region" description="H-T-H motif" evidence="2">
    <location>
        <begin position="43"/>
        <end position="62"/>
    </location>
</feature>
<gene>
    <name evidence="4" type="ORF">ACFPJ4_01830</name>
</gene>
<dbReference type="PANTHER" id="PTHR30055:SF226">
    <property type="entry name" value="HTH-TYPE TRANSCRIPTIONAL REGULATOR PKSA"/>
    <property type="match status" value="1"/>
</dbReference>
<dbReference type="RefSeq" id="WP_386738580.1">
    <property type="nucleotide sequence ID" value="NZ_JBHSMG010000001.1"/>
</dbReference>
<dbReference type="PRINTS" id="PR00455">
    <property type="entry name" value="HTHTETR"/>
</dbReference>
<proteinExistence type="predicted"/>
<evidence type="ECO:0000313" key="4">
    <source>
        <dbReference type="EMBL" id="MFC5500973.1"/>
    </source>
</evidence>
<reference evidence="5" key="1">
    <citation type="journal article" date="2019" name="Int. J. Syst. Evol. Microbiol.">
        <title>The Global Catalogue of Microorganisms (GCM) 10K type strain sequencing project: providing services to taxonomists for standard genome sequencing and annotation.</title>
        <authorList>
            <consortium name="The Broad Institute Genomics Platform"/>
            <consortium name="The Broad Institute Genome Sequencing Center for Infectious Disease"/>
            <person name="Wu L."/>
            <person name="Ma J."/>
        </authorList>
    </citation>
    <scope>NUCLEOTIDE SEQUENCE [LARGE SCALE GENOMIC DNA]</scope>
    <source>
        <strain evidence="5">CGMCC 4.6997</strain>
    </source>
</reference>
<keyword evidence="5" id="KW-1185">Reference proteome</keyword>
<evidence type="ECO:0000256" key="2">
    <source>
        <dbReference type="PROSITE-ProRule" id="PRU00335"/>
    </source>
</evidence>
<name>A0ABW0NM02_9MICO</name>
<protein>
    <submittedName>
        <fullName evidence="4">TetR/AcrR family transcriptional regulator</fullName>
    </submittedName>
</protein>
<dbReference type="Pfam" id="PF00440">
    <property type="entry name" value="TetR_N"/>
    <property type="match status" value="1"/>
</dbReference>
<dbReference type="Proteomes" id="UP001596039">
    <property type="component" value="Unassembled WGS sequence"/>
</dbReference>
<accession>A0ABW0NM02</accession>
<dbReference type="InterPro" id="IPR001647">
    <property type="entry name" value="HTH_TetR"/>
</dbReference>
<dbReference type="InterPro" id="IPR009057">
    <property type="entry name" value="Homeodomain-like_sf"/>
</dbReference>